<dbReference type="Gene3D" id="1.10.10.10">
    <property type="entry name" value="Winged helix-like DNA-binding domain superfamily/Winged helix DNA-binding domain"/>
    <property type="match status" value="1"/>
</dbReference>
<evidence type="ECO:0000313" key="3">
    <source>
        <dbReference type="EMBL" id="PXY98788.1"/>
    </source>
</evidence>
<name>A0A318MUT7_9PROT</name>
<keyword evidence="1" id="KW-0175">Coiled coil</keyword>
<dbReference type="Pfam" id="PF13884">
    <property type="entry name" value="Peptidase_S74"/>
    <property type="match status" value="1"/>
</dbReference>
<reference evidence="3 4" key="1">
    <citation type="submission" date="2018-05" db="EMBL/GenBank/DDBJ databases">
        <title>Reference genomes for bee gut microbiota database.</title>
        <authorList>
            <person name="Ellegaard K.M."/>
        </authorList>
    </citation>
    <scope>NUCLEOTIDE SEQUENCE [LARGE SCALE GENOMIC DNA]</scope>
    <source>
        <strain evidence="3 4">ESL0284</strain>
    </source>
</reference>
<accession>A0A318MUT7</accession>
<feature type="domain" description="Peptidase S74" evidence="2">
    <location>
        <begin position="1"/>
        <end position="153"/>
    </location>
</feature>
<evidence type="ECO:0000259" key="2">
    <source>
        <dbReference type="PROSITE" id="PS51688"/>
    </source>
</evidence>
<organism evidence="3 4">
    <name type="scientific">Commensalibacter melissae</name>
    <dbReference type="NCBI Taxonomy" id="2070537"/>
    <lineage>
        <taxon>Bacteria</taxon>
        <taxon>Pseudomonadati</taxon>
        <taxon>Pseudomonadota</taxon>
        <taxon>Alphaproteobacteria</taxon>
        <taxon>Acetobacterales</taxon>
        <taxon>Acetobacteraceae</taxon>
    </lineage>
</organism>
<protein>
    <recommendedName>
        <fullName evidence="2">Peptidase S74 domain-containing protein</fullName>
    </recommendedName>
</protein>
<dbReference type="OrthoDB" id="564699at2"/>
<evidence type="ECO:0000256" key="1">
    <source>
        <dbReference type="SAM" id="Coils"/>
    </source>
</evidence>
<feature type="coiled-coil region" evidence="1">
    <location>
        <begin position="136"/>
        <end position="163"/>
    </location>
</feature>
<dbReference type="AlphaFoldDB" id="A0A318MUT7"/>
<proteinExistence type="predicted"/>
<sequence length="168" mass="19581">MINSSPKNLNLSDCTVSIDEDNVENQKLLDAIYNLDVHTFKLNYAIDKKGESKARLHNGFIAQEVEKSLKDKGLSASDYGMWIEEKVFETQDIETGEKDDRGNPVTKRECIFLKDADSNQVYRQSLRYDEIFCVFIQAFKQKLKKLEDFKQVYEQRISDLETRLLNLK</sequence>
<dbReference type="EMBL" id="QGLT01000007">
    <property type="protein sequence ID" value="PXY98788.1"/>
    <property type="molecule type" value="Genomic_DNA"/>
</dbReference>
<gene>
    <name evidence="3" type="ORF">DK869_08520</name>
</gene>
<evidence type="ECO:0000313" key="4">
    <source>
        <dbReference type="Proteomes" id="UP000247565"/>
    </source>
</evidence>
<dbReference type="InterPro" id="IPR030392">
    <property type="entry name" value="S74_ICA"/>
</dbReference>
<comment type="caution">
    <text evidence="3">The sequence shown here is derived from an EMBL/GenBank/DDBJ whole genome shotgun (WGS) entry which is preliminary data.</text>
</comment>
<dbReference type="PROSITE" id="PS51688">
    <property type="entry name" value="ICA"/>
    <property type="match status" value="1"/>
</dbReference>
<dbReference type="RefSeq" id="WP_110439594.1">
    <property type="nucleotide sequence ID" value="NZ_CP046393.1"/>
</dbReference>
<dbReference type="InterPro" id="IPR036388">
    <property type="entry name" value="WH-like_DNA-bd_sf"/>
</dbReference>
<dbReference type="Proteomes" id="UP000247565">
    <property type="component" value="Unassembled WGS sequence"/>
</dbReference>
<keyword evidence="4" id="KW-1185">Reference proteome</keyword>